<evidence type="ECO:0000313" key="5">
    <source>
        <dbReference type="Proteomes" id="UP000013085"/>
    </source>
</evidence>
<evidence type="ECO:0000313" key="4">
    <source>
        <dbReference type="EMBL" id="ENZ19247.1"/>
    </source>
</evidence>
<comment type="caution">
    <text evidence="4">The sequence shown here is derived from an EMBL/GenBank/DDBJ whole genome shotgun (WGS) entry which is preliminary data.</text>
</comment>
<dbReference type="Pfam" id="PF13412">
    <property type="entry name" value="HTH_24"/>
    <property type="match status" value="1"/>
</dbReference>
<dbReference type="InterPro" id="IPR036390">
    <property type="entry name" value="WH_DNA-bd_sf"/>
</dbReference>
<organism evidence="4 5">
    <name type="scientific">[Clostridium] clostridioforme 90A8</name>
    <dbReference type="NCBI Taxonomy" id="999408"/>
    <lineage>
        <taxon>Bacteria</taxon>
        <taxon>Bacillati</taxon>
        <taxon>Bacillota</taxon>
        <taxon>Clostridia</taxon>
        <taxon>Lachnospirales</taxon>
        <taxon>Lachnospiraceae</taxon>
        <taxon>Enterocloster</taxon>
    </lineage>
</organism>
<dbReference type="HOGENOM" id="CLU_036604_13_1_9"/>
<accession>A0A0E2HGG1</accession>
<dbReference type="SUPFAM" id="SSF46785">
    <property type="entry name" value="Winged helix' DNA-binding domain"/>
    <property type="match status" value="1"/>
</dbReference>
<evidence type="ECO:0000256" key="1">
    <source>
        <dbReference type="ARBA" id="ARBA00002486"/>
    </source>
</evidence>
<gene>
    <name evidence="4" type="ORF">HMPREF1090_00631</name>
</gene>
<dbReference type="PANTHER" id="PTHR18964:SF149">
    <property type="entry name" value="BIFUNCTIONAL UDP-N-ACETYLGLUCOSAMINE 2-EPIMERASE_N-ACETYLMANNOSAMINE KINASE"/>
    <property type="match status" value="1"/>
</dbReference>
<dbReference type="PATRIC" id="fig|999408.3.peg.677"/>
<dbReference type="PROSITE" id="PS01125">
    <property type="entry name" value="ROK"/>
    <property type="match status" value="1"/>
</dbReference>
<dbReference type="AlphaFoldDB" id="A0A0E2HGG1"/>
<keyword evidence="3" id="KW-0119">Carbohydrate metabolism</keyword>
<protein>
    <recommendedName>
        <fullName evidence="6">ROK family protein</fullName>
    </recommendedName>
</protein>
<dbReference type="Pfam" id="PF00480">
    <property type="entry name" value="ROK"/>
    <property type="match status" value="1"/>
</dbReference>
<comment type="function">
    <text evidence="1">Transcriptional repressor of xylose-utilizing enzymes.</text>
</comment>
<proteinExistence type="inferred from homology"/>
<dbReference type="Proteomes" id="UP000013085">
    <property type="component" value="Unassembled WGS sequence"/>
</dbReference>
<sequence length="409" mass="46316">MKYGMNSNEMQKTNRTLVLKTLLENGSMTRTDLSARIGLQKATITNIINEFLDLGIIAVDGESASGRRGELICLKLDGIYIMSISINRKDYRVSVYSVDGHMINHIRFEFLEKRDIYEIIRRLKETGKNLIEQYGKDRVIEICLGLPGPYIRKDKDVDREEFLVSGFEQLSWVNIHKELEETFGRPIISEHDAKLLAYAEWKCAEERQTDRHVSLVALGSVGFGIGAGIIINGKIVEGQLGIAGEIGHMGINYNGKHAQNGIQGTYEYCAGTESAVRYMLERLYEFPESPLTEKSSYWEILDAYKNGDPLAVYAIDKMAWMLGYGIASIVYIINPDCVILGADYPDLPEFLEKVQRSVSQFVHPSIMENVSIRCTKLKEDTILLGGYYIALEKLFKNNLLLERIRQALC</sequence>
<dbReference type="InterPro" id="IPR000600">
    <property type="entry name" value="ROK"/>
</dbReference>
<dbReference type="InterPro" id="IPR036388">
    <property type="entry name" value="WH-like_DNA-bd_sf"/>
</dbReference>
<dbReference type="SUPFAM" id="SSF53067">
    <property type="entry name" value="Actin-like ATPase domain"/>
    <property type="match status" value="2"/>
</dbReference>
<dbReference type="Gene3D" id="3.30.420.40">
    <property type="match status" value="2"/>
</dbReference>
<keyword evidence="3" id="KW-0859">Xylose metabolism</keyword>
<comment type="similarity">
    <text evidence="2">Belongs to the ROK (NagC/XylR) family.</text>
</comment>
<dbReference type="EMBL" id="AGYR01000005">
    <property type="protein sequence ID" value="ENZ19247.1"/>
    <property type="molecule type" value="Genomic_DNA"/>
</dbReference>
<evidence type="ECO:0008006" key="6">
    <source>
        <dbReference type="Google" id="ProtNLM"/>
    </source>
</evidence>
<dbReference type="InterPro" id="IPR043129">
    <property type="entry name" value="ATPase_NBD"/>
</dbReference>
<dbReference type="InterPro" id="IPR049874">
    <property type="entry name" value="ROK_cs"/>
</dbReference>
<evidence type="ECO:0000256" key="2">
    <source>
        <dbReference type="ARBA" id="ARBA00006479"/>
    </source>
</evidence>
<name>A0A0E2HGG1_9FIRM</name>
<dbReference type="GO" id="GO:0042732">
    <property type="term" value="P:D-xylose metabolic process"/>
    <property type="evidence" value="ECO:0007669"/>
    <property type="project" value="UniProtKB-KW"/>
</dbReference>
<dbReference type="PANTHER" id="PTHR18964">
    <property type="entry name" value="ROK (REPRESSOR, ORF, KINASE) FAMILY"/>
    <property type="match status" value="1"/>
</dbReference>
<dbReference type="RefSeq" id="WP_002586741.1">
    <property type="nucleotide sequence ID" value="NZ_KB850987.1"/>
</dbReference>
<reference evidence="4 5" key="1">
    <citation type="submission" date="2013-01" db="EMBL/GenBank/DDBJ databases">
        <title>The Genome Sequence of Clostridium clostridioforme 90A8.</title>
        <authorList>
            <consortium name="The Broad Institute Genome Sequencing Platform"/>
            <person name="Earl A."/>
            <person name="Ward D."/>
            <person name="Feldgarden M."/>
            <person name="Gevers D."/>
            <person name="Courvalin P."/>
            <person name="Lambert T."/>
            <person name="Walker B."/>
            <person name="Young S.K."/>
            <person name="Zeng Q."/>
            <person name="Gargeya S."/>
            <person name="Fitzgerald M."/>
            <person name="Haas B."/>
            <person name="Abouelleil A."/>
            <person name="Alvarado L."/>
            <person name="Arachchi H.M."/>
            <person name="Berlin A.M."/>
            <person name="Chapman S.B."/>
            <person name="Dewar J."/>
            <person name="Goldberg J."/>
            <person name="Griggs A."/>
            <person name="Gujja S."/>
            <person name="Hansen M."/>
            <person name="Howarth C."/>
            <person name="Imamovic A."/>
            <person name="Larimer J."/>
            <person name="McCowan C."/>
            <person name="Murphy C."/>
            <person name="Neiman D."/>
            <person name="Pearson M."/>
            <person name="Priest M."/>
            <person name="Roberts A."/>
            <person name="Saif S."/>
            <person name="Shea T."/>
            <person name="Sisk P."/>
            <person name="Sykes S."/>
            <person name="Wortman J."/>
            <person name="Nusbaum C."/>
            <person name="Birren B."/>
        </authorList>
    </citation>
    <scope>NUCLEOTIDE SEQUENCE [LARGE SCALE GENOMIC DNA]</scope>
    <source>
        <strain evidence="4 5">90A8</strain>
    </source>
</reference>
<dbReference type="Gene3D" id="1.10.10.10">
    <property type="entry name" value="Winged helix-like DNA-binding domain superfamily/Winged helix DNA-binding domain"/>
    <property type="match status" value="1"/>
</dbReference>
<evidence type="ECO:0000256" key="3">
    <source>
        <dbReference type="ARBA" id="ARBA00022629"/>
    </source>
</evidence>